<dbReference type="EMBL" id="JAUKTV010000011">
    <property type="protein sequence ID" value="KAK0723950.1"/>
    <property type="molecule type" value="Genomic_DNA"/>
</dbReference>
<keyword evidence="2" id="KW-1185">Reference proteome</keyword>
<sequence length="107" mass="11748">MVAFPQAKLSTYTILRWPELWFMCVPARDTNVMASTRNKTQEPLRRNSMGCAWQNSPPLHHLSELGKNALATAVLGGACSKRVLGFAPCPCLDVSVVHQFPVNVPGL</sequence>
<evidence type="ECO:0000313" key="2">
    <source>
        <dbReference type="Proteomes" id="UP001172159"/>
    </source>
</evidence>
<evidence type="ECO:0000313" key="1">
    <source>
        <dbReference type="EMBL" id="KAK0723950.1"/>
    </source>
</evidence>
<dbReference type="Proteomes" id="UP001172159">
    <property type="component" value="Unassembled WGS sequence"/>
</dbReference>
<organism evidence="1 2">
    <name type="scientific">Apiosordaria backusii</name>
    <dbReference type="NCBI Taxonomy" id="314023"/>
    <lineage>
        <taxon>Eukaryota</taxon>
        <taxon>Fungi</taxon>
        <taxon>Dikarya</taxon>
        <taxon>Ascomycota</taxon>
        <taxon>Pezizomycotina</taxon>
        <taxon>Sordariomycetes</taxon>
        <taxon>Sordariomycetidae</taxon>
        <taxon>Sordariales</taxon>
        <taxon>Lasiosphaeriaceae</taxon>
        <taxon>Apiosordaria</taxon>
    </lineage>
</organism>
<proteinExistence type="predicted"/>
<reference evidence="1" key="1">
    <citation type="submission" date="2023-06" db="EMBL/GenBank/DDBJ databases">
        <title>Genome-scale phylogeny and comparative genomics of the fungal order Sordariales.</title>
        <authorList>
            <consortium name="Lawrence Berkeley National Laboratory"/>
            <person name="Hensen N."/>
            <person name="Bonometti L."/>
            <person name="Westerberg I."/>
            <person name="Brannstrom I.O."/>
            <person name="Guillou S."/>
            <person name="Cros-Aarteil S."/>
            <person name="Calhoun S."/>
            <person name="Haridas S."/>
            <person name="Kuo A."/>
            <person name="Mondo S."/>
            <person name="Pangilinan J."/>
            <person name="Riley R."/>
            <person name="Labutti K."/>
            <person name="Andreopoulos B."/>
            <person name="Lipzen A."/>
            <person name="Chen C."/>
            <person name="Yanf M."/>
            <person name="Daum C."/>
            <person name="Ng V."/>
            <person name="Clum A."/>
            <person name="Steindorff A."/>
            <person name="Ohm R."/>
            <person name="Martin F."/>
            <person name="Silar P."/>
            <person name="Natvig D."/>
            <person name="Lalanne C."/>
            <person name="Gautier V."/>
            <person name="Ament-Velasquez S.L."/>
            <person name="Kruys A."/>
            <person name="Hutchinson M.I."/>
            <person name="Powell A.J."/>
            <person name="Barry K."/>
            <person name="Miller A.N."/>
            <person name="Grigoriev I.V."/>
            <person name="Debuchy R."/>
            <person name="Gladieux P."/>
            <person name="Thoren M.H."/>
            <person name="Johannesson H."/>
        </authorList>
    </citation>
    <scope>NUCLEOTIDE SEQUENCE</scope>
    <source>
        <strain evidence="1">CBS 540.89</strain>
    </source>
</reference>
<gene>
    <name evidence="1" type="ORF">B0T21DRAFT_372830</name>
</gene>
<accession>A0AA40E1V7</accession>
<dbReference type="AlphaFoldDB" id="A0AA40E1V7"/>
<comment type="caution">
    <text evidence="1">The sequence shown here is derived from an EMBL/GenBank/DDBJ whole genome shotgun (WGS) entry which is preliminary data.</text>
</comment>
<name>A0AA40E1V7_9PEZI</name>
<protein>
    <submittedName>
        <fullName evidence="1">Uncharacterized protein</fullName>
    </submittedName>
</protein>